<dbReference type="Proteomes" id="UP000694402">
    <property type="component" value="Unassembled WGS sequence"/>
</dbReference>
<dbReference type="PRINTS" id="PR00137">
    <property type="entry name" value="LYSOZYME"/>
</dbReference>
<dbReference type="GeneTree" id="ENSGT00940000153832"/>
<organism evidence="11 12">
    <name type="scientific">Oncorhynchus tshawytscha</name>
    <name type="common">Chinook salmon</name>
    <name type="synonym">Salmo tshawytscha</name>
    <dbReference type="NCBI Taxonomy" id="74940"/>
    <lineage>
        <taxon>Eukaryota</taxon>
        <taxon>Metazoa</taxon>
        <taxon>Chordata</taxon>
        <taxon>Craniata</taxon>
        <taxon>Vertebrata</taxon>
        <taxon>Euteleostomi</taxon>
        <taxon>Actinopterygii</taxon>
        <taxon>Neopterygii</taxon>
        <taxon>Teleostei</taxon>
        <taxon>Protacanthopterygii</taxon>
        <taxon>Salmoniformes</taxon>
        <taxon>Salmonidae</taxon>
        <taxon>Salmoninae</taxon>
        <taxon>Oncorhynchus</taxon>
    </lineage>
</organism>
<keyword evidence="4" id="KW-0929">Antimicrobial</keyword>
<proteinExistence type="inferred from homology"/>
<gene>
    <name evidence="11" type="primary">LYZ</name>
</gene>
<comment type="similarity">
    <text evidence="2 9">Belongs to the glycosyl hydrolase 22 family.</text>
</comment>
<dbReference type="PANTHER" id="PTHR11407:SF28">
    <property type="entry name" value="LYSOZYME C"/>
    <property type="match status" value="1"/>
</dbReference>
<dbReference type="InterPro" id="IPR019799">
    <property type="entry name" value="Glyco_hydro_22_CS"/>
</dbReference>
<keyword evidence="7" id="KW-1015">Disulfide bond</keyword>
<comment type="catalytic activity">
    <reaction evidence="1">
        <text>Hydrolysis of (1-&gt;4)-beta-linkages between N-acetylmuramic acid and N-acetyl-D-glucosamine residues in a peptidoglycan and between N-acetyl-D-glucosamine residues in chitodextrins.</text>
        <dbReference type="EC" id="3.2.1.17"/>
    </reaction>
</comment>
<dbReference type="CDD" id="cd16897">
    <property type="entry name" value="LYZ_C"/>
    <property type="match status" value="1"/>
</dbReference>
<reference evidence="11" key="1">
    <citation type="submission" date="2025-08" db="UniProtKB">
        <authorList>
            <consortium name="Ensembl"/>
        </authorList>
    </citation>
    <scope>IDENTIFICATION</scope>
</reference>
<accession>A0A8C8MFP2</accession>
<evidence type="ECO:0000256" key="7">
    <source>
        <dbReference type="ARBA" id="ARBA00023157"/>
    </source>
</evidence>
<dbReference type="SMART" id="SM00263">
    <property type="entry name" value="LYZ1"/>
    <property type="match status" value="1"/>
</dbReference>
<evidence type="ECO:0000256" key="4">
    <source>
        <dbReference type="ARBA" id="ARBA00022529"/>
    </source>
</evidence>
<dbReference type="PROSITE" id="PS51348">
    <property type="entry name" value="GLYCOSYL_HYDROL_F22_2"/>
    <property type="match status" value="1"/>
</dbReference>
<dbReference type="Ensembl" id="ENSOTST00005096224.2">
    <property type="protein sequence ID" value="ENSOTSP00005088629.1"/>
    <property type="gene ID" value="ENSOTSG00005041752.2"/>
</dbReference>
<reference evidence="11" key="2">
    <citation type="submission" date="2025-09" db="UniProtKB">
        <authorList>
            <consortium name="Ensembl"/>
        </authorList>
    </citation>
    <scope>IDENTIFICATION</scope>
</reference>
<dbReference type="InterPro" id="IPR023346">
    <property type="entry name" value="Lysozyme-like_dom_sf"/>
</dbReference>
<dbReference type="Gene3D" id="1.10.530.10">
    <property type="match status" value="1"/>
</dbReference>
<dbReference type="PRINTS" id="PR00135">
    <property type="entry name" value="LYZLACT"/>
</dbReference>
<sequence length="183" mass="20089">MSLSSGAFIRKAEVDLFTLLETQAFFSSKPLDLAVCLFRMRAVVVLLLVALASAKVYDRCELARALKASGMDGYAGNSLPNWVCLSKWESSYNTQATNRNTDGSTDYGIFQINSRYWCDDGRTPGAKNVCGIRCNELLTDDLTVAIRCAKRVVLDPNGIGAWVAWRLHCQNQDLSSYVAGCGV</sequence>
<keyword evidence="12" id="KW-1185">Reference proteome</keyword>
<evidence type="ECO:0000313" key="12">
    <source>
        <dbReference type="Proteomes" id="UP000694402"/>
    </source>
</evidence>
<evidence type="ECO:0000259" key="10">
    <source>
        <dbReference type="PROSITE" id="PS00128"/>
    </source>
</evidence>
<name>A0A8C8MFP2_ONCTS</name>
<evidence type="ECO:0000256" key="9">
    <source>
        <dbReference type="RuleBase" id="RU004440"/>
    </source>
</evidence>
<dbReference type="PROSITE" id="PS00128">
    <property type="entry name" value="GLYCOSYL_HYDROL_F22_1"/>
    <property type="match status" value="1"/>
</dbReference>
<feature type="domain" description="Glycosyl hydrolases family 22 (GH22)" evidence="10">
    <location>
        <begin position="130"/>
        <end position="148"/>
    </location>
</feature>
<dbReference type="GO" id="GO:0050830">
    <property type="term" value="P:defense response to Gram-positive bacterium"/>
    <property type="evidence" value="ECO:0007669"/>
    <property type="project" value="TreeGrafter"/>
</dbReference>
<dbReference type="InterPro" id="IPR001916">
    <property type="entry name" value="Glyco_hydro_22"/>
</dbReference>
<dbReference type="EC" id="3.2.1.17" evidence="3"/>
<dbReference type="SUPFAM" id="SSF53955">
    <property type="entry name" value="Lysozyme-like"/>
    <property type="match status" value="1"/>
</dbReference>
<keyword evidence="8" id="KW-0326">Glycosidase</keyword>
<dbReference type="Pfam" id="PF00062">
    <property type="entry name" value="Lys"/>
    <property type="match status" value="1"/>
</dbReference>
<dbReference type="InterPro" id="IPR000974">
    <property type="entry name" value="Glyco_hydro_22_lys"/>
</dbReference>
<evidence type="ECO:0000256" key="8">
    <source>
        <dbReference type="ARBA" id="ARBA00023295"/>
    </source>
</evidence>
<keyword evidence="5" id="KW-0081">Bacteriolytic enzyme</keyword>
<evidence type="ECO:0000313" key="11">
    <source>
        <dbReference type="Ensembl" id="ENSOTSP00005088629.1"/>
    </source>
</evidence>
<evidence type="ECO:0000256" key="3">
    <source>
        <dbReference type="ARBA" id="ARBA00012732"/>
    </source>
</evidence>
<protein>
    <recommendedName>
        <fullName evidence="3">lysozyme</fullName>
        <ecNumber evidence="3">3.2.1.17</ecNumber>
    </recommendedName>
</protein>
<evidence type="ECO:0000256" key="6">
    <source>
        <dbReference type="ARBA" id="ARBA00022801"/>
    </source>
</evidence>
<dbReference type="GO" id="GO:0050829">
    <property type="term" value="P:defense response to Gram-negative bacterium"/>
    <property type="evidence" value="ECO:0007669"/>
    <property type="project" value="TreeGrafter"/>
</dbReference>
<evidence type="ECO:0000256" key="2">
    <source>
        <dbReference type="ARBA" id="ARBA00010859"/>
    </source>
</evidence>
<evidence type="ECO:0000256" key="5">
    <source>
        <dbReference type="ARBA" id="ARBA00022638"/>
    </source>
</evidence>
<dbReference type="PANTHER" id="PTHR11407">
    <property type="entry name" value="LYSOZYME C"/>
    <property type="match status" value="1"/>
</dbReference>
<dbReference type="FunFam" id="1.10.530.10:FF:000001">
    <property type="entry name" value="Lysozyme C"/>
    <property type="match status" value="1"/>
</dbReference>
<dbReference type="GO" id="GO:0031640">
    <property type="term" value="P:killing of cells of another organism"/>
    <property type="evidence" value="ECO:0007669"/>
    <property type="project" value="UniProtKB-KW"/>
</dbReference>
<evidence type="ECO:0000256" key="1">
    <source>
        <dbReference type="ARBA" id="ARBA00000632"/>
    </source>
</evidence>
<dbReference type="GO" id="GO:0003796">
    <property type="term" value="F:lysozyme activity"/>
    <property type="evidence" value="ECO:0007669"/>
    <property type="project" value="UniProtKB-EC"/>
</dbReference>
<keyword evidence="6" id="KW-0378">Hydrolase</keyword>
<dbReference type="AlphaFoldDB" id="A0A8C8MFP2"/>